<dbReference type="OMA" id="YDTHNTT"/>
<organism evidence="2 4">
    <name type="scientific">Rhodotorula toruloides</name>
    <name type="common">Yeast</name>
    <name type="synonym">Rhodosporidium toruloides</name>
    <dbReference type="NCBI Taxonomy" id="5286"/>
    <lineage>
        <taxon>Eukaryota</taxon>
        <taxon>Fungi</taxon>
        <taxon>Dikarya</taxon>
        <taxon>Basidiomycota</taxon>
        <taxon>Pucciniomycotina</taxon>
        <taxon>Microbotryomycetes</taxon>
        <taxon>Sporidiobolales</taxon>
        <taxon>Sporidiobolaceae</taxon>
        <taxon>Rhodotorula</taxon>
    </lineage>
</organism>
<dbReference type="Proteomes" id="UP000239560">
    <property type="component" value="Unassembled WGS sequence"/>
</dbReference>
<accession>A0A0K3CCX9</accession>
<reference evidence="3 5" key="2">
    <citation type="journal article" date="2018" name="Elife">
        <title>Functional genomics of lipid metabolism in the oleaginous yeast Rhodosporidium toruloides.</title>
        <authorList>
            <person name="Coradetti S.T."/>
            <person name="Pinel D."/>
            <person name="Geiselman G."/>
            <person name="Ito M."/>
            <person name="Mondo S."/>
            <person name="Reilly M.C."/>
            <person name="Cheng Y.F."/>
            <person name="Bauer S."/>
            <person name="Grigoriev I."/>
            <person name="Gladden J.M."/>
            <person name="Simmons B.A."/>
            <person name="Brem R."/>
            <person name="Arkin A.P."/>
            <person name="Skerker J.M."/>
        </authorList>
    </citation>
    <scope>NUCLEOTIDE SEQUENCE [LARGE SCALE GENOMIC DNA]</scope>
    <source>
        <strain evidence="3 5">NBRC 0880</strain>
    </source>
</reference>
<evidence type="ECO:0000313" key="4">
    <source>
        <dbReference type="Proteomes" id="UP000199069"/>
    </source>
</evidence>
<feature type="compositionally biased region" description="Polar residues" evidence="1">
    <location>
        <begin position="1"/>
        <end position="13"/>
    </location>
</feature>
<reference evidence="2 4" key="1">
    <citation type="submission" date="2015-07" db="EMBL/GenBank/DDBJ databases">
        <authorList>
            <person name="Cajimat M.N.B."/>
            <person name="Milazzo M.L."/>
            <person name="Fulhorst C.F."/>
        </authorList>
    </citation>
    <scope>NUCLEOTIDE SEQUENCE [LARGE SCALE GENOMIC DNA]</scope>
    <source>
        <strain evidence="2">Single colony</strain>
    </source>
</reference>
<evidence type="ECO:0000256" key="1">
    <source>
        <dbReference type="SAM" id="MobiDB-lite"/>
    </source>
</evidence>
<dbReference type="EMBL" id="LCTV02000004">
    <property type="protein sequence ID" value="PRQ75489.1"/>
    <property type="molecule type" value="Genomic_DNA"/>
</dbReference>
<name>A0A0K3CCX9_RHOTO</name>
<protein>
    <submittedName>
        <fullName evidence="2">Uncharacterized protein</fullName>
    </submittedName>
</protein>
<dbReference type="EMBL" id="CWKI01000004">
    <property type="protein sequence ID" value="CTR06400.1"/>
    <property type="molecule type" value="Genomic_DNA"/>
</dbReference>
<dbReference type="Proteomes" id="UP000199069">
    <property type="component" value="Unassembled WGS sequence"/>
</dbReference>
<dbReference type="AlphaFoldDB" id="A0A0K3CCX9"/>
<feature type="compositionally biased region" description="Polar residues" evidence="1">
    <location>
        <begin position="106"/>
        <end position="122"/>
    </location>
</feature>
<keyword evidence="4" id="KW-1185">Reference proteome</keyword>
<evidence type="ECO:0000313" key="3">
    <source>
        <dbReference type="EMBL" id="PRQ75489.1"/>
    </source>
</evidence>
<gene>
    <name evidence="2" type="primary">FGENESH: predicted gene_4.37</name>
    <name evidence="3" type="ORF">AAT19DRAFT_13546</name>
    <name evidence="2" type="ORF">BN2166_0022610</name>
</gene>
<dbReference type="OrthoDB" id="3359339at2759"/>
<evidence type="ECO:0000313" key="5">
    <source>
        <dbReference type="Proteomes" id="UP000239560"/>
    </source>
</evidence>
<evidence type="ECO:0000313" key="2">
    <source>
        <dbReference type="EMBL" id="CTR06400.1"/>
    </source>
</evidence>
<sequence length="143" mass="14917">MSGPDYSQKSSAQIIEEQAASLNAKEDRHNKSASYDTHNTTTSEESGVNESGLSEFPGAEVHVGRTGYTGGGDNMGIPVEHGGDPRTDGSTAADFDDVPAGEDRNSWQAKTQPGSINVSGQANEALRTTDASADGSQQNLTDN</sequence>
<feature type="compositionally biased region" description="Polar residues" evidence="1">
    <location>
        <begin position="129"/>
        <end position="143"/>
    </location>
</feature>
<feature type="region of interest" description="Disordered" evidence="1">
    <location>
        <begin position="1"/>
        <end position="143"/>
    </location>
</feature>
<feature type="compositionally biased region" description="Polar residues" evidence="1">
    <location>
        <begin position="32"/>
        <end position="52"/>
    </location>
</feature>
<proteinExistence type="predicted"/>